<protein>
    <recommendedName>
        <fullName evidence="4">Transmembrane protein</fullName>
    </recommendedName>
</protein>
<evidence type="ECO:0000313" key="3">
    <source>
        <dbReference type="Proteomes" id="UP000009399"/>
    </source>
</evidence>
<feature type="transmembrane region" description="Helical" evidence="1">
    <location>
        <begin position="246"/>
        <end position="267"/>
    </location>
</feature>
<sequence length="412" mass="48825">MFEKTLFFPLFVFIWTIFIQIPFSLLSLVSKLFEVVNFSFINFMLFGIEKIENFDFNKLNTSIYFKLFAIVSLFLFIFILLFVFVKWSIHKGIQNKNYSFLARLKHIISYFVLLLLTPIIIFSALLVLNNFFEIILRSFDVKSNLANNIFMSLIPYRILRPDWLFLANQEYSAPSFGMFLAFPGSSAVILFFPALIGMWSFKIMATSIVRVSMQTFQMLVLFSVSPIIFSTMIYDNGRKFKIWKNLFIRNVLTIMCFVLGIKLFEFYVLIINKWNLRHFYGIFDKNIITSLFIIGGLLGATQLNKLVYKFTNQNYKLKEHFVQTQDVFKNAKNFITNKTENIAENQQNVNNEQKNKYKPQQTLPELNLDLFAKYNNQFNVEWNIENKDYKIPKLDFQDHKFFKMYKEINATT</sequence>
<dbReference type="AlphaFoldDB" id="A0AAI8AN12"/>
<feature type="transmembrane region" description="Helical" evidence="1">
    <location>
        <begin position="287"/>
        <end position="308"/>
    </location>
</feature>
<dbReference type="GeneID" id="93248645"/>
<organism evidence="2 3">
    <name type="scientific">Mesomycoplasma hyorhinis SK76</name>
    <dbReference type="NCBI Taxonomy" id="1118964"/>
    <lineage>
        <taxon>Bacteria</taxon>
        <taxon>Bacillati</taxon>
        <taxon>Mycoplasmatota</taxon>
        <taxon>Mycoplasmoidales</taxon>
        <taxon>Metamycoplasmataceae</taxon>
        <taxon>Mesomycoplasma</taxon>
    </lineage>
</organism>
<feature type="transmembrane region" description="Helical" evidence="1">
    <location>
        <begin position="107"/>
        <end position="128"/>
    </location>
</feature>
<accession>A0AAI8AN12</accession>
<keyword evidence="1" id="KW-1133">Transmembrane helix</keyword>
<dbReference type="RefSeq" id="WP_014335638.1">
    <property type="nucleotide sequence ID" value="NC_019552.1"/>
</dbReference>
<keyword evidence="1" id="KW-0472">Membrane</keyword>
<feature type="transmembrane region" description="Helical" evidence="1">
    <location>
        <begin position="7"/>
        <end position="26"/>
    </location>
</feature>
<reference evidence="2 3" key="1">
    <citation type="journal article" date="2013" name="Genome Announc.">
        <title>Complete Genome Sequence of Mycoplasma hyorhinis Strain SK76.</title>
        <authorList>
            <person name="Goodison S."/>
            <person name="Urquidi V."/>
            <person name="Kumar D."/>
            <person name="Reyes L."/>
            <person name="Rosser C.J."/>
        </authorList>
    </citation>
    <scope>NUCLEOTIDE SEQUENCE [LARGE SCALE GENOMIC DNA]</scope>
    <source>
        <strain evidence="2 3">SK76</strain>
    </source>
</reference>
<gene>
    <name evidence="2" type="ORF">MOS_546</name>
</gene>
<proteinExistence type="predicted"/>
<name>A0AAI8AN12_MESHY</name>
<feature type="transmembrane region" description="Helical" evidence="1">
    <location>
        <begin position="63"/>
        <end position="87"/>
    </location>
</feature>
<evidence type="ECO:0008006" key="4">
    <source>
        <dbReference type="Google" id="ProtNLM"/>
    </source>
</evidence>
<evidence type="ECO:0000313" key="2">
    <source>
        <dbReference type="EMBL" id="AFX74458.1"/>
    </source>
</evidence>
<evidence type="ECO:0000256" key="1">
    <source>
        <dbReference type="SAM" id="Phobius"/>
    </source>
</evidence>
<feature type="transmembrane region" description="Helical" evidence="1">
    <location>
        <begin position="176"/>
        <end position="196"/>
    </location>
</feature>
<keyword evidence="1" id="KW-0812">Transmembrane</keyword>
<dbReference type="EMBL" id="CP003914">
    <property type="protein sequence ID" value="AFX74458.1"/>
    <property type="molecule type" value="Genomic_DNA"/>
</dbReference>
<dbReference type="NCBIfam" id="NF045848">
    <property type="entry name" value="MMCAP2_0566_fam"/>
    <property type="match status" value="1"/>
</dbReference>
<dbReference type="Proteomes" id="UP000009399">
    <property type="component" value="Chromosome"/>
</dbReference>
<dbReference type="NCBIfam" id="NF045889">
    <property type="entry name" value="ICE_Mbov_0396_TM"/>
    <property type="match status" value="1"/>
</dbReference>
<dbReference type="KEGG" id="mhs:MOS_546"/>